<dbReference type="Pfam" id="PF07510">
    <property type="entry name" value="GmrSD_C"/>
    <property type="match status" value="1"/>
</dbReference>
<evidence type="ECO:0008006" key="5">
    <source>
        <dbReference type="Google" id="ProtNLM"/>
    </source>
</evidence>
<evidence type="ECO:0000259" key="1">
    <source>
        <dbReference type="Pfam" id="PF03235"/>
    </source>
</evidence>
<dbReference type="Pfam" id="PF03235">
    <property type="entry name" value="GmrSD_N"/>
    <property type="match status" value="1"/>
</dbReference>
<dbReference type="InterPro" id="IPR004919">
    <property type="entry name" value="GmrSD_N"/>
</dbReference>
<name>A0A1G8UVQ7_9EURY</name>
<dbReference type="EMBL" id="FNFC01000005">
    <property type="protein sequence ID" value="SDJ57809.1"/>
    <property type="molecule type" value="Genomic_DNA"/>
</dbReference>
<feature type="domain" description="GmrSD restriction endonucleases C-terminal" evidence="2">
    <location>
        <begin position="508"/>
        <end position="634"/>
    </location>
</feature>
<dbReference type="STRING" id="890420.SAMN05216226_105150"/>
<organism evidence="3 4">
    <name type="scientific">Halovenus aranensis</name>
    <dbReference type="NCBI Taxonomy" id="890420"/>
    <lineage>
        <taxon>Archaea</taxon>
        <taxon>Methanobacteriati</taxon>
        <taxon>Methanobacteriota</taxon>
        <taxon>Stenosarchaea group</taxon>
        <taxon>Halobacteria</taxon>
        <taxon>Halobacteriales</taxon>
        <taxon>Haloarculaceae</taxon>
        <taxon>Halovenus</taxon>
    </lineage>
</organism>
<keyword evidence="4" id="KW-1185">Reference proteome</keyword>
<dbReference type="OrthoDB" id="318965at2157"/>
<dbReference type="RefSeq" id="WP_092701044.1">
    <property type="nucleotide sequence ID" value="NZ_FNFC01000005.1"/>
</dbReference>
<protein>
    <recommendedName>
        <fullName evidence="5">DUF262 domain-containing protein</fullName>
    </recommendedName>
</protein>
<dbReference type="AlphaFoldDB" id="A0A1G8UVQ7"/>
<gene>
    <name evidence="3" type="ORF">SAMN05216226_105150</name>
</gene>
<reference evidence="3 4" key="1">
    <citation type="submission" date="2016-10" db="EMBL/GenBank/DDBJ databases">
        <authorList>
            <person name="de Groot N.N."/>
        </authorList>
    </citation>
    <scope>NUCLEOTIDE SEQUENCE [LARGE SCALE GENOMIC DNA]</scope>
    <source>
        <strain evidence="3 4">IBRC-M10015</strain>
    </source>
</reference>
<feature type="domain" description="GmrSD restriction endonucleases N-terminal" evidence="1">
    <location>
        <begin position="14"/>
        <end position="243"/>
    </location>
</feature>
<proteinExistence type="predicted"/>
<dbReference type="PANTHER" id="PTHR35149:SF1">
    <property type="entry name" value="DUF5655 DOMAIN-CONTAINING PROTEIN"/>
    <property type="match status" value="1"/>
</dbReference>
<accession>A0A1G8UVQ7</accession>
<evidence type="ECO:0000259" key="2">
    <source>
        <dbReference type="Pfam" id="PF07510"/>
    </source>
</evidence>
<evidence type="ECO:0000313" key="3">
    <source>
        <dbReference type="EMBL" id="SDJ57809.1"/>
    </source>
</evidence>
<sequence length="741" mass="85847">MADAEQQDLGLLFENGLFTVPKYQRGYSWTTSEVQDLLSDIEHLHRDRTRNADFEGFHYFGTIVLQNVGTKTVSRRKLSEYNVIDGQQRLTTITVLLQCINERLKEYKHEEIDGESVEKIIEDNQETFIDFRGEARIRPQEKTKEVYDLVIINSENTDSVSASIPSQGYLLNAKEVIHDWLDEKEEDEDDFLEFLSGLSEVLFSNIQVTTYTIEQTSEAGRFFEVLNDRGRDLTTIDKIKSYLIFCADRQNDESLAEDIYQKIGAVIEKVSQNGGEESVDRFVREHWRLFSGEYSFETSTITDIHRRVKRIPAHIPQSRPPEEQKIWIEAYMQDMRTAAEEFRKITNPDVILREANNPTKVEREIVSALKSFNAIGKETNYLSLLMSAGRTFGHSEEFLRTIELCRTHAFRLYQIANSRADKRRAHIRKMSYPVSWVGRSETANDIFGKGHTPPEEVFETTEAAYEYIVREIEDDLGRYCPDYLIADYLRQSDVVNGNDRWGGIGETSIVYLLYEYERYLRMQNSGESPIADFREFTGVGLGSRRVQLEHIWPQNPRELPEERTEEHEECVNSLGNLALISPDDNPHASNKPYRQKWEETYDNSNQQHLRELPHPDNVEWGREAIENRTDELVDFVLKWWSGASEASVCIEGYHEFSTEQRRDLQNRISQSVRDNYHKRNGQSIASVSIRNQTLNGNEWTAIRNCDCGSLSMKIQANSGEVRCAECDSELTAPLYQVRSEV</sequence>
<dbReference type="Proteomes" id="UP000198856">
    <property type="component" value="Unassembled WGS sequence"/>
</dbReference>
<dbReference type="PANTHER" id="PTHR35149">
    <property type="entry name" value="SLL5132 PROTEIN"/>
    <property type="match status" value="1"/>
</dbReference>
<dbReference type="InterPro" id="IPR011089">
    <property type="entry name" value="GmrSD_C"/>
</dbReference>
<evidence type="ECO:0000313" key="4">
    <source>
        <dbReference type="Proteomes" id="UP000198856"/>
    </source>
</evidence>